<evidence type="ECO:0000313" key="2">
    <source>
        <dbReference type="Proteomes" id="UP000036681"/>
    </source>
</evidence>
<evidence type="ECO:0000313" key="3">
    <source>
        <dbReference type="WBParaSite" id="ALUE_0000269401-mRNA-1"/>
    </source>
</evidence>
<proteinExistence type="predicted"/>
<dbReference type="WBParaSite" id="ALUE_0000269401-mRNA-1">
    <property type="protein sequence ID" value="ALUE_0000269401-mRNA-1"/>
    <property type="gene ID" value="ALUE_0000269401"/>
</dbReference>
<organism evidence="2 3">
    <name type="scientific">Ascaris lumbricoides</name>
    <name type="common">Giant roundworm</name>
    <dbReference type="NCBI Taxonomy" id="6252"/>
    <lineage>
        <taxon>Eukaryota</taxon>
        <taxon>Metazoa</taxon>
        <taxon>Ecdysozoa</taxon>
        <taxon>Nematoda</taxon>
        <taxon>Chromadorea</taxon>
        <taxon>Rhabditida</taxon>
        <taxon>Spirurina</taxon>
        <taxon>Ascaridomorpha</taxon>
        <taxon>Ascaridoidea</taxon>
        <taxon>Ascarididae</taxon>
        <taxon>Ascaris</taxon>
    </lineage>
</organism>
<evidence type="ECO:0000256" key="1">
    <source>
        <dbReference type="SAM" id="MobiDB-lite"/>
    </source>
</evidence>
<sequence>MPLHTLIKLTPIAYGCETTYYQFITDENSENKGHIAERENRPQLSFQRTP</sequence>
<feature type="region of interest" description="Disordered" evidence="1">
    <location>
        <begin position="30"/>
        <end position="50"/>
    </location>
</feature>
<accession>A0A0M3HME9</accession>
<protein>
    <submittedName>
        <fullName evidence="3">Transposase</fullName>
    </submittedName>
</protein>
<dbReference type="Proteomes" id="UP000036681">
    <property type="component" value="Unplaced"/>
</dbReference>
<reference evidence="3" key="1">
    <citation type="submission" date="2017-02" db="UniProtKB">
        <authorList>
            <consortium name="WormBaseParasite"/>
        </authorList>
    </citation>
    <scope>IDENTIFICATION</scope>
</reference>
<feature type="compositionally biased region" description="Basic and acidic residues" evidence="1">
    <location>
        <begin position="30"/>
        <end position="41"/>
    </location>
</feature>
<keyword evidence="2" id="KW-1185">Reference proteome</keyword>
<name>A0A0M3HME9_ASCLU</name>
<dbReference type="AlphaFoldDB" id="A0A0M3HME9"/>